<dbReference type="PANTHER" id="PTHR24201">
    <property type="entry name" value="ANK_REP_REGION DOMAIN-CONTAINING PROTEIN"/>
    <property type="match status" value="1"/>
</dbReference>
<dbReference type="Ensembl" id="ENSTRUT00000052357.2">
    <property type="protein sequence ID" value="ENSTRUP00000049040.1"/>
    <property type="gene ID" value="ENSTRUG00000020089.2"/>
</dbReference>
<dbReference type="GeneTree" id="ENSGT00940000156564"/>
<keyword evidence="6" id="KW-1185">Reference proteome</keyword>
<evidence type="ECO:0000256" key="1">
    <source>
        <dbReference type="ARBA" id="ARBA00022737"/>
    </source>
</evidence>
<keyword evidence="2 3" id="KW-0040">ANK repeat</keyword>
<dbReference type="PROSITE" id="PS50297">
    <property type="entry name" value="ANK_REP_REGION"/>
    <property type="match status" value="3"/>
</dbReference>
<feature type="repeat" description="ANK" evidence="3">
    <location>
        <begin position="53"/>
        <end position="85"/>
    </location>
</feature>
<evidence type="ECO:0000256" key="4">
    <source>
        <dbReference type="SAM" id="MobiDB-lite"/>
    </source>
</evidence>
<dbReference type="SMART" id="SM00248">
    <property type="entry name" value="ANK"/>
    <property type="match status" value="3"/>
</dbReference>
<dbReference type="AlphaFoldDB" id="A0A3B5K124"/>
<dbReference type="KEGG" id="tru:101067917"/>
<dbReference type="Pfam" id="PF00023">
    <property type="entry name" value="Ank"/>
    <property type="match status" value="1"/>
</dbReference>
<dbReference type="OMA" id="HAHGFHD"/>
<feature type="region of interest" description="Disordered" evidence="4">
    <location>
        <begin position="247"/>
        <end position="299"/>
    </location>
</feature>
<sequence length="350" mass="38157">MSVGLKQDPSSDGVFINRFPIHRACRDGDVGALVSILERLSNQTHLTVEDSFFGWTPLHWAAHNGQLECLMRLVQMGCEVNTATSHFKHTPTHSAAIGGHVDCLVWLTQAGADVNRQDLLGETPIHKAARSGSLECTQVLLIAGAKPSLQNTSGQTAADLAYARGFHNCFHLISTSQLRALPVNEVQNGDGASCGLDLRSRKRLLTPADSENSKRVRRAGDVFIQMEYTGVEEPENMSTEMGLELHPDDTKAPTNNHPPSVPYFELPTSSSPPSEAPVEPSVSNTCGSLHLSESPSSCASHRPVWWGITGADYEAFLHYGHYHGFGDTAEDLSDCSQLEVLHRYEQAVHL</sequence>
<dbReference type="InterPro" id="IPR050776">
    <property type="entry name" value="Ank_Repeat/CDKN_Inhibitor"/>
</dbReference>
<feature type="repeat" description="ANK" evidence="3">
    <location>
        <begin position="120"/>
        <end position="152"/>
    </location>
</feature>
<reference evidence="5 6" key="1">
    <citation type="journal article" date="2011" name="Genome Biol. Evol.">
        <title>Integration of the genetic map and genome assembly of fugu facilitates insights into distinct features of genome evolution in teleosts and mammals.</title>
        <authorList>
            <person name="Kai W."/>
            <person name="Kikuchi K."/>
            <person name="Tohari S."/>
            <person name="Chew A.K."/>
            <person name="Tay A."/>
            <person name="Fujiwara A."/>
            <person name="Hosoya S."/>
            <person name="Suetake H."/>
            <person name="Naruse K."/>
            <person name="Brenner S."/>
            <person name="Suzuki Y."/>
            <person name="Venkatesh B."/>
        </authorList>
    </citation>
    <scope>NUCLEOTIDE SEQUENCE [LARGE SCALE GENOMIC DNA]</scope>
</reference>
<dbReference type="PROSITE" id="PS50088">
    <property type="entry name" value="ANK_REPEAT"/>
    <property type="match status" value="3"/>
</dbReference>
<evidence type="ECO:0000256" key="3">
    <source>
        <dbReference type="PROSITE-ProRule" id="PRU00023"/>
    </source>
</evidence>
<accession>A0A3B5K124</accession>
<dbReference type="InterPro" id="IPR036770">
    <property type="entry name" value="Ankyrin_rpt-contain_sf"/>
</dbReference>
<proteinExistence type="predicted"/>
<evidence type="ECO:0000256" key="2">
    <source>
        <dbReference type="ARBA" id="ARBA00023043"/>
    </source>
</evidence>
<dbReference type="SUPFAM" id="SSF48403">
    <property type="entry name" value="Ankyrin repeat"/>
    <property type="match status" value="1"/>
</dbReference>
<name>A0A3B5K124_TAKRU</name>
<dbReference type="Gene3D" id="1.25.40.20">
    <property type="entry name" value="Ankyrin repeat-containing domain"/>
    <property type="match status" value="1"/>
</dbReference>
<dbReference type="STRING" id="31033.ENSTRUP00000049040"/>
<dbReference type="Proteomes" id="UP000005226">
    <property type="component" value="Chromosome 8"/>
</dbReference>
<feature type="repeat" description="ANK" evidence="3">
    <location>
        <begin position="87"/>
        <end position="119"/>
    </location>
</feature>
<dbReference type="GeneID" id="101067917"/>
<dbReference type="OrthoDB" id="5402602at2759"/>
<dbReference type="PRINTS" id="PR01415">
    <property type="entry name" value="ANKYRIN"/>
</dbReference>
<dbReference type="CTD" id="393955"/>
<protein>
    <submittedName>
        <fullName evidence="5">Ankyrin repeat domain 10a</fullName>
    </submittedName>
</protein>
<feature type="compositionally biased region" description="Polar residues" evidence="4">
    <location>
        <begin position="284"/>
        <end position="299"/>
    </location>
</feature>
<evidence type="ECO:0000313" key="5">
    <source>
        <dbReference type="Ensembl" id="ENSTRUP00000049040.1"/>
    </source>
</evidence>
<reference evidence="5" key="2">
    <citation type="submission" date="2025-08" db="UniProtKB">
        <authorList>
            <consortium name="Ensembl"/>
        </authorList>
    </citation>
    <scope>IDENTIFICATION</scope>
</reference>
<dbReference type="RefSeq" id="XP_003966420.1">
    <property type="nucleotide sequence ID" value="XM_003966371.3"/>
</dbReference>
<keyword evidence="1" id="KW-0677">Repeat</keyword>
<reference evidence="5" key="3">
    <citation type="submission" date="2025-09" db="UniProtKB">
        <authorList>
            <consortium name="Ensembl"/>
        </authorList>
    </citation>
    <scope>IDENTIFICATION</scope>
</reference>
<feature type="compositionally biased region" description="Low complexity" evidence="4">
    <location>
        <begin position="269"/>
        <end position="283"/>
    </location>
</feature>
<dbReference type="PANTHER" id="PTHR24201:SF17">
    <property type="entry name" value="ANKYRIN REPEAT DOMAIN-CONTAINING PROTEIN 10-LIKE ISOFORM X1"/>
    <property type="match status" value="1"/>
</dbReference>
<organism evidence="5 6">
    <name type="scientific">Takifugu rubripes</name>
    <name type="common">Japanese pufferfish</name>
    <name type="synonym">Fugu rubripes</name>
    <dbReference type="NCBI Taxonomy" id="31033"/>
    <lineage>
        <taxon>Eukaryota</taxon>
        <taxon>Metazoa</taxon>
        <taxon>Chordata</taxon>
        <taxon>Craniata</taxon>
        <taxon>Vertebrata</taxon>
        <taxon>Euteleostomi</taxon>
        <taxon>Actinopterygii</taxon>
        <taxon>Neopterygii</taxon>
        <taxon>Teleostei</taxon>
        <taxon>Neoteleostei</taxon>
        <taxon>Acanthomorphata</taxon>
        <taxon>Eupercaria</taxon>
        <taxon>Tetraodontiformes</taxon>
        <taxon>Tetradontoidea</taxon>
        <taxon>Tetraodontidae</taxon>
        <taxon>Takifugu</taxon>
    </lineage>
</organism>
<dbReference type="InParanoid" id="A0A3B5K124"/>
<dbReference type="InterPro" id="IPR002110">
    <property type="entry name" value="Ankyrin_rpt"/>
</dbReference>
<evidence type="ECO:0000313" key="6">
    <source>
        <dbReference type="Proteomes" id="UP000005226"/>
    </source>
</evidence>
<gene>
    <name evidence="5" type="primary">ankrd10a</name>
</gene>
<dbReference type="Pfam" id="PF12796">
    <property type="entry name" value="Ank_2"/>
    <property type="match status" value="1"/>
</dbReference>